<organism evidence="1 2">
    <name type="scientific">Humibacter ginsenosidimutans</name>
    <dbReference type="NCBI Taxonomy" id="2599293"/>
    <lineage>
        <taxon>Bacteria</taxon>
        <taxon>Bacillati</taxon>
        <taxon>Actinomycetota</taxon>
        <taxon>Actinomycetes</taxon>
        <taxon>Micrococcales</taxon>
        <taxon>Microbacteriaceae</taxon>
        <taxon>Humibacter</taxon>
    </lineage>
</organism>
<accession>A0A5B8MAH6</accession>
<gene>
    <name evidence="1" type="ORF">FPZ11_19030</name>
</gene>
<dbReference type="OrthoDB" id="4954868at2"/>
<dbReference type="Pfam" id="PF13830">
    <property type="entry name" value="DUF4192"/>
    <property type="match status" value="1"/>
</dbReference>
<dbReference type="Proteomes" id="UP000320216">
    <property type="component" value="Chromosome"/>
</dbReference>
<protein>
    <submittedName>
        <fullName evidence="1">DUF4192 family protein</fullName>
    </submittedName>
</protein>
<dbReference type="InterPro" id="IPR025447">
    <property type="entry name" value="DUF4192"/>
</dbReference>
<name>A0A5B8MAH6_9MICO</name>
<dbReference type="EMBL" id="CP042305">
    <property type="protein sequence ID" value="QDZ16560.1"/>
    <property type="molecule type" value="Genomic_DNA"/>
</dbReference>
<dbReference type="AlphaFoldDB" id="A0A5B8MAH6"/>
<dbReference type="KEGG" id="huw:FPZ11_19030"/>
<sequence>MRGSARCGSSHRRHPCAMPAHVIASDPLDLLTLVPELIGFEPQNSLVLVAFRGARTCGTLRVDLPDATASSGEIRLWAQSALGVVRRLHDVDAVLPVVVTDEACGGGEPRGELVERLRRQASSMRLRISGPLYEACDAWGSYGGKRRARGELDAARRLRRLDPDAAPVRGRPGEEVELDAVDHALVARTAALLERLDDASRSGESVDQVPDPVWFAGYCAGWDADAVGPAAAALTAHVLEQPWARDVALFTWAWGRAAGRRAFRFQERWRRGGPLRDERLASALAGEAVLGRPSVSGVEHAIGLLRRVAALLPATRRAPVLSSLAWLSWALGRGSVAGGYVALARECDAGYGFAELVETMLDRSMLPQWAFGSGGTTPRELATKGSGGVVPKG</sequence>
<evidence type="ECO:0000313" key="1">
    <source>
        <dbReference type="EMBL" id="QDZ16560.1"/>
    </source>
</evidence>
<reference evidence="1 2" key="1">
    <citation type="submission" date="2019-07" db="EMBL/GenBank/DDBJ databases">
        <title>Full genome sequence of Humibacter sp. WJ7-1.</title>
        <authorList>
            <person name="Im W.-T."/>
        </authorList>
    </citation>
    <scope>NUCLEOTIDE SEQUENCE [LARGE SCALE GENOMIC DNA]</scope>
    <source>
        <strain evidence="1 2">WJ7-1</strain>
    </source>
</reference>
<proteinExistence type="predicted"/>
<evidence type="ECO:0000313" key="2">
    <source>
        <dbReference type="Proteomes" id="UP000320216"/>
    </source>
</evidence>
<keyword evidence="2" id="KW-1185">Reference proteome</keyword>